<feature type="transmembrane region" description="Helical" evidence="4">
    <location>
        <begin position="370"/>
        <end position="390"/>
    </location>
</feature>
<feature type="transmembrane region" description="Helical" evidence="4">
    <location>
        <begin position="341"/>
        <end position="358"/>
    </location>
</feature>
<dbReference type="Pfam" id="PF13489">
    <property type="entry name" value="Methyltransf_23"/>
    <property type="match status" value="1"/>
</dbReference>
<organism evidence="6 7">
    <name type="scientific">Dickeya dadantii (strain 3937)</name>
    <name type="common">Erwinia chrysanthemi (strain 3937)</name>
    <dbReference type="NCBI Taxonomy" id="198628"/>
    <lineage>
        <taxon>Bacteria</taxon>
        <taxon>Pseudomonadati</taxon>
        <taxon>Pseudomonadota</taxon>
        <taxon>Gammaproteobacteria</taxon>
        <taxon>Enterobacterales</taxon>
        <taxon>Pectobacteriaceae</taxon>
        <taxon>Dickeya</taxon>
    </lineage>
</organism>
<dbReference type="PANTHER" id="PTHR23530:SF1">
    <property type="entry name" value="PERMEASE, MAJOR FACILITATOR SUPERFAMILY-RELATED"/>
    <property type="match status" value="1"/>
</dbReference>
<feature type="domain" description="Major facilitator superfamily (MFS) profile" evidence="5">
    <location>
        <begin position="1"/>
        <end position="396"/>
    </location>
</feature>
<feature type="transmembrane region" description="Helical" evidence="4">
    <location>
        <begin position="130"/>
        <end position="153"/>
    </location>
</feature>
<keyword evidence="1 4" id="KW-0812">Transmembrane</keyword>
<dbReference type="GeneID" id="55491241"/>
<gene>
    <name evidence="6" type="ordered locus">Dda3937_01102</name>
</gene>
<dbReference type="STRING" id="198628.Dda3937_01102"/>
<feature type="transmembrane region" description="Helical" evidence="4">
    <location>
        <begin position="211"/>
        <end position="228"/>
    </location>
</feature>
<sequence>MVYSIKDVNLIRLVSIPWGFLLLNGITFPFLIHKGLSVSEVFMIQSILAFSMVVAEVPSGLFTDRFGNKSALLLAGLFKGIGGMMAWALDGFFAMAITWIFIGLANSFYSGTNLSVIYRSSLNQERKTGIFSDIYQWGNCSFYLAIFLGAWISKYSIEIAALINGLVACTPVVIFSFISKDSRFEVVKKEVNKTSVLEKIKLSFSFSGNKGMVLSLFAFSAVFCVIFNQSSNLVQVFLLAKGFEAHQIGLAVGGLGLLGLFLTKLLSRKILALSVSQTVFLVIGLTLAALSLFMNGVVAVFIAGAILLELVKYLTEVYIVDAINRSYQGDMIASLNSLLSLVKRFAVMLFAPLIGVLLEKHGLDITLKSLTCFYLVISAMVAASIFFMSLKLKKHTSSENRLVRTAMKKSDVVEQIPEFGEYQQTLYASFDQHYKEGRDGWSGAEASRKTTLKLLGLLKRSSSVLDIGCGKGIESKVIAEQGHKVLGIDIIDSFEFPPDRTLDLNFRVGNFLGDSLVFEKYDAVLDNGCFHHQHPSLYITYLQKVYDCLNDDGFFAISIFATEDERQDKGEIYVHKDGRLGKEFSAAEIMALFSQAGFTACYQERYIRDNIPLPNYLCVFQKNLAAEGRA</sequence>
<feature type="transmembrane region" description="Helical" evidence="4">
    <location>
        <begin position="12"/>
        <end position="32"/>
    </location>
</feature>
<evidence type="ECO:0000256" key="3">
    <source>
        <dbReference type="ARBA" id="ARBA00023136"/>
    </source>
</evidence>
<dbReference type="GO" id="GO:0008168">
    <property type="term" value="F:methyltransferase activity"/>
    <property type="evidence" value="ECO:0007669"/>
    <property type="project" value="UniProtKB-KW"/>
</dbReference>
<dbReference type="SUPFAM" id="SSF53335">
    <property type="entry name" value="S-adenosyl-L-methionine-dependent methyltransferases"/>
    <property type="match status" value="1"/>
</dbReference>
<feature type="transmembrane region" description="Helical" evidence="4">
    <location>
        <begin position="279"/>
        <end position="308"/>
    </location>
</feature>
<dbReference type="AlphaFoldDB" id="E0SDQ8"/>
<dbReference type="InterPro" id="IPR053160">
    <property type="entry name" value="MFS_DHA3_Transporter"/>
</dbReference>
<dbReference type="KEGG" id="ddd:Dda3937_01102"/>
<feature type="transmembrane region" description="Helical" evidence="4">
    <location>
        <begin position="159"/>
        <end position="179"/>
    </location>
</feature>
<dbReference type="PROSITE" id="PS50850">
    <property type="entry name" value="MFS"/>
    <property type="match status" value="1"/>
</dbReference>
<name>E0SDQ8_DICD3</name>
<keyword evidence="6" id="KW-0489">Methyltransferase</keyword>
<dbReference type="InterPro" id="IPR029063">
    <property type="entry name" value="SAM-dependent_MTases_sf"/>
</dbReference>
<dbReference type="GO" id="GO:0032259">
    <property type="term" value="P:methylation"/>
    <property type="evidence" value="ECO:0007669"/>
    <property type="project" value="UniProtKB-KW"/>
</dbReference>
<dbReference type="CDD" id="cd02440">
    <property type="entry name" value="AdoMet_MTases"/>
    <property type="match status" value="1"/>
</dbReference>
<evidence type="ECO:0000313" key="7">
    <source>
        <dbReference type="Proteomes" id="UP000006859"/>
    </source>
</evidence>
<dbReference type="Proteomes" id="UP000006859">
    <property type="component" value="Chromosome"/>
</dbReference>
<dbReference type="EMBL" id="CP002038">
    <property type="protein sequence ID" value="ADN00750.1"/>
    <property type="molecule type" value="Genomic_DNA"/>
</dbReference>
<dbReference type="HOGENOM" id="CLU_433966_0_0_6"/>
<feature type="transmembrane region" description="Helical" evidence="4">
    <location>
        <begin position="248"/>
        <end position="267"/>
    </location>
</feature>
<dbReference type="Gene3D" id="1.20.1250.20">
    <property type="entry name" value="MFS general substrate transporter like domains"/>
    <property type="match status" value="1"/>
</dbReference>
<reference evidence="6 7" key="1">
    <citation type="journal article" date="2011" name="J. Bacteriol.">
        <title>Genome sequence of the plant-pathogenic bacterium Dickeya dadantii 3937.</title>
        <authorList>
            <person name="Glasner J.D."/>
            <person name="Yang C.H."/>
            <person name="Reverchon S."/>
            <person name="Hugouvieux-Cotte-Pattat N."/>
            <person name="Condemine G."/>
            <person name="Bohin J.P."/>
            <person name="Van Gijsegem F."/>
            <person name="Yang S."/>
            <person name="Franza T."/>
            <person name="Expert D."/>
            <person name="Plunkett G. III"/>
            <person name="San Francisco M.J."/>
            <person name="Charkowski A.O."/>
            <person name="Py B."/>
            <person name="Bell K."/>
            <person name="Rauscher L."/>
            <person name="Rodriguez-Palenzuela P."/>
            <person name="Toussaint A."/>
            <person name="Holeva M.C."/>
            <person name="He S.Y."/>
            <person name="Douet V."/>
            <person name="Boccara M."/>
            <person name="Blanco C."/>
            <person name="Toth I."/>
            <person name="Anderson B.D."/>
            <person name="Biehl B.S."/>
            <person name="Mau B."/>
            <person name="Flynn S.M."/>
            <person name="Barras F."/>
            <person name="Lindeberg M."/>
            <person name="Birch P.R."/>
            <person name="Tsuyumu S."/>
            <person name="Shi X."/>
            <person name="Hibbing M."/>
            <person name="Yap M.N."/>
            <person name="Carpentier M."/>
            <person name="Dassa E."/>
            <person name="Umehara M."/>
            <person name="Kim J.F."/>
            <person name="Rusch M."/>
            <person name="Soni P."/>
            <person name="Mayhew G.F."/>
            <person name="Fouts D.E."/>
            <person name="Gill S.R."/>
            <person name="Blattner F.R."/>
            <person name="Keen N.T."/>
            <person name="Perna N.T."/>
        </authorList>
    </citation>
    <scope>NUCLEOTIDE SEQUENCE [LARGE SCALE GENOMIC DNA]</scope>
    <source>
        <strain evidence="6 7">3937</strain>
    </source>
</reference>
<dbReference type="Gene3D" id="3.40.50.150">
    <property type="entry name" value="Vaccinia Virus protein VP39"/>
    <property type="match status" value="1"/>
</dbReference>
<evidence type="ECO:0000313" key="6">
    <source>
        <dbReference type="EMBL" id="ADN00750.1"/>
    </source>
</evidence>
<dbReference type="InterPro" id="IPR036259">
    <property type="entry name" value="MFS_trans_sf"/>
</dbReference>
<dbReference type="InterPro" id="IPR011701">
    <property type="entry name" value="MFS"/>
</dbReference>
<dbReference type="EC" id="2.1.1.-" evidence="6"/>
<dbReference type="eggNOG" id="COG0500">
    <property type="taxonomic scope" value="Bacteria"/>
</dbReference>
<evidence type="ECO:0000256" key="1">
    <source>
        <dbReference type="ARBA" id="ARBA00022692"/>
    </source>
</evidence>
<dbReference type="OrthoDB" id="9804312at2"/>
<evidence type="ECO:0000256" key="4">
    <source>
        <dbReference type="SAM" id="Phobius"/>
    </source>
</evidence>
<protein>
    <submittedName>
        <fullName evidence="6">Tetracycline resistance protein tetA(P), putative</fullName>
        <ecNumber evidence="6">2.1.1.-</ecNumber>
    </submittedName>
</protein>
<evidence type="ECO:0000256" key="2">
    <source>
        <dbReference type="ARBA" id="ARBA00022989"/>
    </source>
</evidence>
<dbReference type="CDD" id="cd06174">
    <property type="entry name" value="MFS"/>
    <property type="match status" value="1"/>
</dbReference>
<dbReference type="GO" id="GO:0022857">
    <property type="term" value="F:transmembrane transporter activity"/>
    <property type="evidence" value="ECO:0007669"/>
    <property type="project" value="InterPro"/>
</dbReference>
<accession>E0SDQ8</accession>
<feature type="transmembrane region" description="Helical" evidence="4">
    <location>
        <begin position="44"/>
        <end position="63"/>
    </location>
</feature>
<proteinExistence type="predicted"/>
<dbReference type="RefSeq" id="WP_013320142.1">
    <property type="nucleotide sequence ID" value="NC_014500.1"/>
</dbReference>
<keyword evidence="7" id="KW-1185">Reference proteome</keyword>
<dbReference type="PANTHER" id="PTHR23530">
    <property type="entry name" value="TRANSPORT PROTEIN-RELATED"/>
    <property type="match status" value="1"/>
</dbReference>
<keyword evidence="2 4" id="KW-1133">Transmembrane helix</keyword>
<keyword evidence="6" id="KW-0808">Transferase</keyword>
<dbReference type="eggNOG" id="COG2223">
    <property type="taxonomic scope" value="Bacteria"/>
</dbReference>
<feature type="transmembrane region" description="Helical" evidence="4">
    <location>
        <begin position="95"/>
        <end position="118"/>
    </location>
</feature>
<dbReference type="SUPFAM" id="SSF103473">
    <property type="entry name" value="MFS general substrate transporter"/>
    <property type="match status" value="1"/>
</dbReference>
<feature type="transmembrane region" description="Helical" evidence="4">
    <location>
        <begin position="70"/>
        <end position="89"/>
    </location>
</feature>
<keyword evidence="3 4" id="KW-0472">Membrane</keyword>
<evidence type="ECO:0000259" key="5">
    <source>
        <dbReference type="PROSITE" id="PS50850"/>
    </source>
</evidence>
<dbReference type="InterPro" id="IPR020846">
    <property type="entry name" value="MFS_dom"/>
</dbReference>
<dbReference type="Pfam" id="PF07690">
    <property type="entry name" value="MFS_1"/>
    <property type="match status" value="1"/>
</dbReference>